<dbReference type="Proteomes" id="UP000027195">
    <property type="component" value="Unassembled WGS sequence"/>
</dbReference>
<dbReference type="OrthoDB" id="5987198at2759"/>
<reference evidence="2" key="1">
    <citation type="journal article" date="2014" name="Proc. Natl. Acad. Sci. U.S.A.">
        <title>Extensive sampling of basidiomycete genomes demonstrates inadequacy of the white-rot/brown-rot paradigm for wood decay fungi.</title>
        <authorList>
            <person name="Riley R."/>
            <person name="Salamov A.A."/>
            <person name="Brown D.W."/>
            <person name="Nagy L.G."/>
            <person name="Floudas D."/>
            <person name="Held B.W."/>
            <person name="Levasseur A."/>
            <person name="Lombard V."/>
            <person name="Morin E."/>
            <person name="Otillar R."/>
            <person name="Lindquist E.A."/>
            <person name="Sun H."/>
            <person name="LaButti K.M."/>
            <person name="Schmutz J."/>
            <person name="Jabbour D."/>
            <person name="Luo H."/>
            <person name="Baker S.E."/>
            <person name="Pisabarro A.G."/>
            <person name="Walton J.D."/>
            <person name="Blanchette R.A."/>
            <person name="Henrissat B."/>
            <person name="Martin F."/>
            <person name="Cullen D."/>
            <person name="Hibbett D.S."/>
            <person name="Grigoriev I.V."/>
        </authorList>
    </citation>
    <scope>NUCLEOTIDE SEQUENCE [LARGE SCALE GENOMIC DNA]</scope>
    <source>
        <strain evidence="2">FD-172 SS1</strain>
    </source>
</reference>
<proteinExistence type="predicted"/>
<accession>A0A067N3I0</accession>
<dbReference type="STRING" id="930990.A0A067N3I0"/>
<evidence type="ECO:0000313" key="1">
    <source>
        <dbReference type="EMBL" id="KDQ21530.1"/>
    </source>
</evidence>
<dbReference type="InParanoid" id="A0A067N3I0"/>
<protein>
    <submittedName>
        <fullName evidence="1">Uncharacterized protein</fullName>
    </submittedName>
</protein>
<dbReference type="AlphaFoldDB" id="A0A067N3I0"/>
<dbReference type="EMBL" id="KL198016">
    <property type="protein sequence ID" value="KDQ21530.1"/>
    <property type="molecule type" value="Genomic_DNA"/>
</dbReference>
<sequence length="270" mass="30258">MASSAAAGREPLDIDEDEAYWVKRQPFFESRTTSSLSDWMESWAKPRGIFAESAITATVSHFLTDEHNHCVSLLDAIDPGDGSKVIYLVLLLLLYFDGPKFGSGLAFMYKKGVARRGCTHFNIMMNHKYIYPEGVHPQRLSAVISDKGSAPPRCRYQTPFRKYYIINPGLSARYPEGFEGPRLVSGLGGQGKTVPETVQGDAAYRYDRFNVEIYTLGSLHKNEPLAVPVLNVLGHLFSLSLYRRLTPVDEGVLVELMRNGLHLTRRALSR</sequence>
<dbReference type="HOGENOM" id="CLU_1030536_0_0_1"/>
<organism evidence="1 2">
    <name type="scientific">Botryobasidium botryosum (strain FD-172 SS1)</name>
    <dbReference type="NCBI Taxonomy" id="930990"/>
    <lineage>
        <taxon>Eukaryota</taxon>
        <taxon>Fungi</taxon>
        <taxon>Dikarya</taxon>
        <taxon>Basidiomycota</taxon>
        <taxon>Agaricomycotina</taxon>
        <taxon>Agaricomycetes</taxon>
        <taxon>Cantharellales</taxon>
        <taxon>Botryobasidiaceae</taxon>
        <taxon>Botryobasidium</taxon>
    </lineage>
</organism>
<gene>
    <name evidence="1" type="ORF">BOTBODRAFT_50154</name>
</gene>
<keyword evidence="2" id="KW-1185">Reference proteome</keyword>
<evidence type="ECO:0000313" key="2">
    <source>
        <dbReference type="Proteomes" id="UP000027195"/>
    </source>
</evidence>
<name>A0A067N3I0_BOTB1</name>